<accession>A0A556V376</accession>
<comment type="caution">
    <text evidence="1">The sequence shown here is derived from an EMBL/GenBank/DDBJ whole genome shotgun (WGS) entry which is preliminary data.</text>
</comment>
<keyword evidence="2" id="KW-1185">Reference proteome</keyword>
<evidence type="ECO:0000313" key="1">
    <source>
        <dbReference type="EMBL" id="TSS72716.1"/>
    </source>
</evidence>
<proteinExistence type="predicted"/>
<evidence type="ECO:0000313" key="2">
    <source>
        <dbReference type="Proteomes" id="UP000319801"/>
    </source>
</evidence>
<dbReference type="Proteomes" id="UP000319801">
    <property type="component" value="Unassembled WGS sequence"/>
</dbReference>
<sequence length="115" mass="12963">MRQHALAQRCYAARWLLSSGGTLGDRECENLNARTTESLQALLAQILGPLPSTWEVAYSEATGTELLIETLMAQQKWVTGTTLFLHTLSSRPYSYAKKERRNTVSYRTNANQKRA</sequence>
<organism evidence="1 2">
    <name type="scientific">Bagarius yarrelli</name>
    <name type="common">Goonch</name>
    <name type="synonym">Bagrus yarrelli</name>
    <dbReference type="NCBI Taxonomy" id="175774"/>
    <lineage>
        <taxon>Eukaryota</taxon>
        <taxon>Metazoa</taxon>
        <taxon>Chordata</taxon>
        <taxon>Craniata</taxon>
        <taxon>Vertebrata</taxon>
        <taxon>Euteleostomi</taxon>
        <taxon>Actinopterygii</taxon>
        <taxon>Neopterygii</taxon>
        <taxon>Teleostei</taxon>
        <taxon>Ostariophysi</taxon>
        <taxon>Siluriformes</taxon>
        <taxon>Sisoridae</taxon>
        <taxon>Sisorinae</taxon>
        <taxon>Bagarius</taxon>
    </lineage>
</organism>
<reference evidence="1 2" key="1">
    <citation type="journal article" date="2019" name="Genome Biol. Evol.">
        <title>Whole-Genome Sequencing of the Giant Devil Catfish, Bagarius yarrelli.</title>
        <authorList>
            <person name="Jiang W."/>
            <person name="Lv Y."/>
            <person name="Cheng L."/>
            <person name="Yang K."/>
            <person name="Chao B."/>
            <person name="Wang X."/>
            <person name="Li Y."/>
            <person name="Pan X."/>
            <person name="You X."/>
            <person name="Zhang Y."/>
            <person name="Yang J."/>
            <person name="Li J."/>
            <person name="Zhang X."/>
            <person name="Liu S."/>
            <person name="Sun C."/>
            <person name="Yang J."/>
            <person name="Shi Q."/>
        </authorList>
    </citation>
    <scope>NUCLEOTIDE SEQUENCE [LARGE SCALE GENOMIC DNA]</scope>
    <source>
        <strain evidence="1">JWS20170419001</strain>
        <tissue evidence="1">Muscle</tissue>
    </source>
</reference>
<dbReference type="AlphaFoldDB" id="A0A556V376"/>
<protein>
    <submittedName>
        <fullName evidence="1">Uncharacterized protein</fullName>
    </submittedName>
</protein>
<name>A0A556V376_BAGYA</name>
<dbReference type="EMBL" id="VCAZ01000104">
    <property type="protein sequence ID" value="TSS72716.1"/>
    <property type="molecule type" value="Genomic_DNA"/>
</dbReference>
<gene>
    <name evidence="1" type="ORF">Baya_12142</name>
</gene>